<dbReference type="EMBL" id="JAGSPC010000001">
    <property type="protein sequence ID" value="MBV7258180.1"/>
    <property type="molecule type" value="Genomic_DNA"/>
</dbReference>
<gene>
    <name evidence="3" type="ORF">KCG46_01175</name>
</gene>
<organism evidence="3 4">
    <name type="scientific">Erythrobacter crassostreae</name>
    <dbReference type="NCBI Taxonomy" id="2828328"/>
    <lineage>
        <taxon>Bacteria</taxon>
        <taxon>Pseudomonadati</taxon>
        <taxon>Pseudomonadota</taxon>
        <taxon>Alphaproteobacteria</taxon>
        <taxon>Sphingomonadales</taxon>
        <taxon>Erythrobacteraceae</taxon>
        <taxon>Erythrobacter/Porphyrobacter group</taxon>
        <taxon>Erythrobacter</taxon>
    </lineage>
</organism>
<dbReference type="CDD" id="cd00158">
    <property type="entry name" value="RHOD"/>
    <property type="match status" value="1"/>
</dbReference>
<dbReference type="PROSITE" id="PS51257">
    <property type="entry name" value="PROKAR_LIPOPROTEIN"/>
    <property type="match status" value="1"/>
</dbReference>
<dbReference type="SMART" id="SM00450">
    <property type="entry name" value="RHOD"/>
    <property type="match status" value="1"/>
</dbReference>
<dbReference type="RefSeq" id="WP_218403537.1">
    <property type="nucleotide sequence ID" value="NZ_JAGSPC010000001.1"/>
</dbReference>
<dbReference type="InterPro" id="IPR001763">
    <property type="entry name" value="Rhodanese-like_dom"/>
</dbReference>
<accession>A0A9X1F0N3</accession>
<feature type="region of interest" description="Disordered" evidence="1">
    <location>
        <begin position="21"/>
        <end position="60"/>
    </location>
</feature>
<evidence type="ECO:0000313" key="4">
    <source>
        <dbReference type="Proteomes" id="UP001138681"/>
    </source>
</evidence>
<reference evidence="3" key="1">
    <citation type="submission" date="2021-04" db="EMBL/GenBank/DDBJ databases">
        <authorList>
            <person name="Pira H."/>
            <person name="Risdian C."/>
            <person name="Wink J."/>
        </authorList>
    </citation>
    <scope>NUCLEOTIDE SEQUENCE</scope>
    <source>
        <strain evidence="3">WH158</strain>
    </source>
</reference>
<comment type="caution">
    <text evidence="3">The sequence shown here is derived from an EMBL/GenBank/DDBJ whole genome shotgun (WGS) entry which is preliminary data.</text>
</comment>
<dbReference type="PANTHER" id="PTHR44086:SF10">
    <property type="entry name" value="THIOSULFATE SULFURTRANSFERASE_RHODANESE-LIKE DOMAIN-CONTAINING PROTEIN 3"/>
    <property type="match status" value="1"/>
</dbReference>
<protein>
    <submittedName>
        <fullName evidence="3">Rhodanese-like domain-containing protein</fullName>
    </submittedName>
</protein>
<name>A0A9X1F0N3_9SPHN</name>
<sequence length="163" mass="17449">MIDLRFSLTVAAALGLCACAPSDSEDSDTPSAPPGFELASAKQATQQSDKSEAYPTEENESLVWEMTPEELGMYIESGHATIIDVRTAEEVADGMIPGAEHMPLDEFDPSKIKMSPYMTVVLYCRSGRRSAIAAEKLARHTGEPAAHLAGGYIAWVEAGSPTQ</sequence>
<dbReference type="PANTHER" id="PTHR44086">
    <property type="entry name" value="THIOSULFATE SULFURTRANSFERASE RDL2, MITOCHONDRIAL-RELATED"/>
    <property type="match status" value="1"/>
</dbReference>
<dbReference type="GO" id="GO:0004792">
    <property type="term" value="F:thiosulfate-cyanide sulfurtransferase activity"/>
    <property type="evidence" value="ECO:0007669"/>
    <property type="project" value="TreeGrafter"/>
</dbReference>
<dbReference type="Pfam" id="PF00581">
    <property type="entry name" value="Rhodanese"/>
    <property type="match status" value="1"/>
</dbReference>
<dbReference type="PROSITE" id="PS50206">
    <property type="entry name" value="RHODANESE_3"/>
    <property type="match status" value="1"/>
</dbReference>
<evidence type="ECO:0000313" key="3">
    <source>
        <dbReference type="EMBL" id="MBV7258180.1"/>
    </source>
</evidence>
<feature type="domain" description="Rhodanese" evidence="2">
    <location>
        <begin position="76"/>
        <end position="163"/>
    </location>
</feature>
<evidence type="ECO:0000256" key="1">
    <source>
        <dbReference type="SAM" id="MobiDB-lite"/>
    </source>
</evidence>
<evidence type="ECO:0000259" key="2">
    <source>
        <dbReference type="PROSITE" id="PS50206"/>
    </source>
</evidence>
<proteinExistence type="predicted"/>
<dbReference type="Proteomes" id="UP001138681">
    <property type="component" value="Unassembled WGS sequence"/>
</dbReference>
<dbReference type="AlphaFoldDB" id="A0A9X1F0N3"/>
<keyword evidence="4" id="KW-1185">Reference proteome</keyword>